<protein>
    <submittedName>
        <fullName evidence="2">Uncharacterized protein</fullName>
    </submittedName>
</protein>
<proteinExistence type="predicted"/>
<dbReference type="AlphaFoldDB" id="A0A6C6Z447"/>
<organism evidence="2 3">
    <name type="scientific">Salmonella paratyphi B (strain ATCC BAA-1250 / SPB7)</name>
    <dbReference type="NCBI Taxonomy" id="1016998"/>
    <lineage>
        <taxon>Bacteria</taxon>
        <taxon>Pseudomonadati</taxon>
        <taxon>Pseudomonadota</taxon>
        <taxon>Gammaproteobacteria</taxon>
        <taxon>Enterobacterales</taxon>
        <taxon>Enterobacteriaceae</taxon>
        <taxon>Salmonella</taxon>
    </lineage>
</organism>
<feature type="region of interest" description="Disordered" evidence="1">
    <location>
        <begin position="1"/>
        <end position="26"/>
    </location>
</feature>
<accession>A0A6C6Z447</accession>
<dbReference type="Proteomes" id="UP000008556">
    <property type="component" value="Chromosome"/>
</dbReference>
<evidence type="ECO:0000256" key="1">
    <source>
        <dbReference type="SAM" id="MobiDB-lite"/>
    </source>
</evidence>
<evidence type="ECO:0000313" key="3">
    <source>
        <dbReference type="Proteomes" id="UP000008556"/>
    </source>
</evidence>
<gene>
    <name evidence="2" type="ordered locus">SPAB_02769</name>
</gene>
<reference evidence="2 3" key="1">
    <citation type="submission" date="2007-11" db="EMBL/GenBank/DDBJ databases">
        <authorList>
            <consortium name="The Salmonella enterica serovar Paratyphi B Genome Sequencing Project"/>
            <person name="McClelland M."/>
            <person name="Sanderson E.K."/>
            <person name="Porwollik S."/>
            <person name="Spieth J."/>
            <person name="Clifton W.S."/>
            <person name="Fulton R."/>
            <person name="Cordes M."/>
            <person name="Wollam A."/>
            <person name="Shah N."/>
            <person name="Pepin K."/>
            <person name="Bhonagiri V."/>
            <person name="Nash W."/>
            <person name="Johnson M."/>
            <person name="Thiruvilangam P."/>
            <person name="Wilson R."/>
        </authorList>
    </citation>
    <scope>NUCLEOTIDE SEQUENCE [LARGE SCALE GENOMIC DNA]</scope>
    <source>
        <strain evidence="3">ATCC BAA-1250 / SPB7</strain>
    </source>
</reference>
<evidence type="ECO:0000313" key="2">
    <source>
        <dbReference type="EMBL" id="ABX68146.1"/>
    </source>
</evidence>
<dbReference type="EMBL" id="CP000886">
    <property type="protein sequence ID" value="ABX68146.1"/>
    <property type="molecule type" value="Genomic_DNA"/>
</dbReference>
<sequence length="53" mass="5884">MPSVGLISAAHQARPEPAAGVKSQIAKRRRQRPLLHWWVVQDDSLRSPFGPSP</sequence>
<dbReference type="KEGG" id="spq:SPAB_02769"/>
<name>A0A6C6Z447_SALPB</name>